<proteinExistence type="predicted"/>
<dbReference type="InterPro" id="IPR013445">
    <property type="entry name" value="CDP_4_6_deHydtase"/>
</dbReference>
<dbReference type="InterPro" id="IPR016040">
    <property type="entry name" value="NAD(P)-bd_dom"/>
</dbReference>
<dbReference type="Gene3D" id="3.90.25.10">
    <property type="entry name" value="UDP-galactose 4-epimerase, domain 1"/>
    <property type="match status" value="1"/>
</dbReference>
<gene>
    <name evidence="2" type="primary">rfbG</name>
    <name evidence="2" type="ORF">VB248_18535</name>
</gene>
<accession>A0ABU5QE93</accession>
<evidence type="ECO:0000313" key="3">
    <source>
        <dbReference type="Proteomes" id="UP001302949"/>
    </source>
</evidence>
<keyword evidence="2" id="KW-0456">Lyase</keyword>
<dbReference type="EMBL" id="JAYFUM010000024">
    <property type="protein sequence ID" value="MEA5141156.1"/>
    <property type="molecule type" value="Genomic_DNA"/>
</dbReference>
<organism evidence="2 3">
    <name type="scientific">Arcicella rigui</name>
    <dbReference type="NCBI Taxonomy" id="797020"/>
    <lineage>
        <taxon>Bacteria</taxon>
        <taxon>Pseudomonadati</taxon>
        <taxon>Bacteroidota</taxon>
        <taxon>Cytophagia</taxon>
        <taxon>Cytophagales</taxon>
        <taxon>Flectobacillaceae</taxon>
        <taxon>Arcicella</taxon>
    </lineage>
</organism>
<dbReference type="GO" id="GO:0047733">
    <property type="term" value="F:CDP-glucose 4,6-dehydratase activity"/>
    <property type="evidence" value="ECO:0007669"/>
    <property type="project" value="UniProtKB-EC"/>
</dbReference>
<comment type="caution">
    <text evidence="2">The sequence shown here is derived from an EMBL/GenBank/DDBJ whole genome shotgun (WGS) entry which is preliminary data.</text>
</comment>
<dbReference type="CDD" id="cd05252">
    <property type="entry name" value="CDP_GD_SDR_e"/>
    <property type="match status" value="1"/>
</dbReference>
<evidence type="ECO:0000313" key="2">
    <source>
        <dbReference type="EMBL" id="MEA5141156.1"/>
    </source>
</evidence>
<evidence type="ECO:0000259" key="1">
    <source>
        <dbReference type="Pfam" id="PF16363"/>
    </source>
</evidence>
<sequence>MGILNIYSDKKVFLTGHTGFKGSWLLTWLHELGANIKGYSLAPENEQDLYNLIDGNSFCKSVIADIRDKQRLQDELTVFQPDFIFHLAAQPLVRPSYQIPTETFEINTLGTAYLLDAVRSLEKPCVVIIITTDKVYENQEWNYAYREIDRLGGYDPYSASKAAAEIVVSSYRKSFFNPDSYNVHQKALASARAGNVIGGGDWAKDRIIPDIVRALQATTSIRVRNPNAVRPWQHVLEPISGYLLLGAKLAIEPIKYATAWNFGPYMADTLTVGEVVNKVIKIWGEGEAEIKQNANAPHEAGLLMLDISKSINELGWKPKWNAKIAIENTIKAYQSYTYQTIIEQINTYQIKDK</sequence>
<dbReference type="RefSeq" id="WP_323298313.1">
    <property type="nucleotide sequence ID" value="NZ_JAYFUM010000024.1"/>
</dbReference>
<protein>
    <submittedName>
        <fullName evidence="2">CDP-glucose 4,6-dehydratase</fullName>
        <ecNumber evidence="2">4.2.1.45</ecNumber>
    </submittedName>
</protein>
<dbReference type="PANTHER" id="PTHR43000">
    <property type="entry name" value="DTDP-D-GLUCOSE 4,6-DEHYDRATASE-RELATED"/>
    <property type="match status" value="1"/>
</dbReference>
<dbReference type="Pfam" id="PF16363">
    <property type="entry name" value="GDP_Man_Dehyd"/>
    <property type="match status" value="1"/>
</dbReference>
<reference evidence="2 3" key="1">
    <citation type="submission" date="2023-12" db="EMBL/GenBank/DDBJ databases">
        <title>Novel species of the genus Arcicella isolated from rivers.</title>
        <authorList>
            <person name="Lu H."/>
        </authorList>
    </citation>
    <scope>NUCLEOTIDE SEQUENCE [LARGE SCALE GENOMIC DNA]</scope>
    <source>
        <strain evidence="2 3">KCTC 23307</strain>
    </source>
</reference>
<name>A0ABU5QE93_9BACT</name>
<dbReference type="EC" id="4.2.1.45" evidence="2"/>
<dbReference type="SUPFAM" id="SSF51735">
    <property type="entry name" value="NAD(P)-binding Rossmann-fold domains"/>
    <property type="match status" value="1"/>
</dbReference>
<dbReference type="Proteomes" id="UP001302949">
    <property type="component" value="Unassembled WGS sequence"/>
</dbReference>
<dbReference type="Gene3D" id="3.40.50.720">
    <property type="entry name" value="NAD(P)-binding Rossmann-like Domain"/>
    <property type="match status" value="1"/>
</dbReference>
<feature type="domain" description="NAD(P)-binding" evidence="1">
    <location>
        <begin position="14"/>
        <end position="327"/>
    </location>
</feature>
<dbReference type="InterPro" id="IPR036291">
    <property type="entry name" value="NAD(P)-bd_dom_sf"/>
</dbReference>
<keyword evidence="3" id="KW-1185">Reference proteome</keyword>
<dbReference type="NCBIfam" id="TIGR02622">
    <property type="entry name" value="CDP_4_6_dhtase"/>
    <property type="match status" value="1"/>
</dbReference>